<organism evidence="1 2">
    <name type="scientific">Cylindrotheca closterium</name>
    <dbReference type="NCBI Taxonomy" id="2856"/>
    <lineage>
        <taxon>Eukaryota</taxon>
        <taxon>Sar</taxon>
        <taxon>Stramenopiles</taxon>
        <taxon>Ochrophyta</taxon>
        <taxon>Bacillariophyta</taxon>
        <taxon>Bacillariophyceae</taxon>
        <taxon>Bacillariophycidae</taxon>
        <taxon>Bacillariales</taxon>
        <taxon>Bacillariaceae</taxon>
        <taxon>Cylindrotheca</taxon>
    </lineage>
</organism>
<gene>
    <name evidence="1" type="ORF">CYCCA115_LOCUS19591</name>
</gene>
<evidence type="ECO:0000313" key="2">
    <source>
        <dbReference type="Proteomes" id="UP001295423"/>
    </source>
</evidence>
<dbReference type="EMBL" id="CAKOGP040002103">
    <property type="protein sequence ID" value="CAJ1962246.1"/>
    <property type="molecule type" value="Genomic_DNA"/>
</dbReference>
<dbReference type="AlphaFoldDB" id="A0AAD2G4T1"/>
<proteinExistence type="predicted"/>
<reference evidence="1" key="1">
    <citation type="submission" date="2023-08" db="EMBL/GenBank/DDBJ databases">
        <authorList>
            <person name="Audoor S."/>
            <person name="Bilcke G."/>
        </authorList>
    </citation>
    <scope>NUCLEOTIDE SEQUENCE</scope>
</reference>
<evidence type="ECO:0000313" key="1">
    <source>
        <dbReference type="EMBL" id="CAJ1962246.1"/>
    </source>
</evidence>
<dbReference type="PANTHER" id="PTHR43642:SF1">
    <property type="entry name" value="HYBRID SIGNAL TRANSDUCTION HISTIDINE KINASE G"/>
    <property type="match status" value="1"/>
</dbReference>
<keyword evidence="2" id="KW-1185">Reference proteome</keyword>
<name>A0AAD2G4T1_9STRA</name>
<dbReference type="Proteomes" id="UP001295423">
    <property type="component" value="Unassembled WGS sequence"/>
</dbReference>
<accession>A0AAD2G4T1</accession>
<comment type="caution">
    <text evidence="1">The sequence shown here is derived from an EMBL/GenBank/DDBJ whole genome shotgun (WGS) entry which is preliminary data.</text>
</comment>
<sequence>MGRCDDPLVLKGTAFNVDEFVPTVPNHLPIIRHFESELYLFYGEYQRAADSALEREKDFENIFSSHAIIMIECFHRGIALYAMARKSKNRKYKTAAVKVRKKVKRWSYNGNPNVKYYDSFLSAEHAALTNDFAKAEVQYQKSIKQAARTGHLHHAGLFNERYADFLKFERKDAEEANYRISEAIRWYGEWGAQLKVKMLQDALFEES</sequence>
<dbReference type="PANTHER" id="PTHR43642">
    <property type="entry name" value="HYBRID SIGNAL TRANSDUCTION HISTIDINE KINASE G"/>
    <property type="match status" value="1"/>
</dbReference>
<protein>
    <submittedName>
        <fullName evidence="1">Uncharacterized protein</fullName>
    </submittedName>
</protein>
<dbReference type="InterPro" id="IPR053159">
    <property type="entry name" value="Hybrid_Histidine_Kinase"/>
</dbReference>